<dbReference type="Proteomes" id="UP000786811">
    <property type="component" value="Unassembled WGS sequence"/>
</dbReference>
<name>A0A8J2HN23_COTCN</name>
<dbReference type="Gene3D" id="2.60.40.150">
    <property type="entry name" value="C2 domain"/>
    <property type="match status" value="2"/>
</dbReference>
<keyword evidence="1" id="KW-0472">Membrane</keyword>
<keyword evidence="1" id="KW-0812">Transmembrane</keyword>
<accession>A0A8J2HN23</accession>
<dbReference type="InterPro" id="IPR000008">
    <property type="entry name" value="C2_dom"/>
</dbReference>
<dbReference type="InterPro" id="IPR035892">
    <property type="entry name" value="C2_domain_sf"/>
</dbReference>
<dbReference type="PANTHER" id="PTHR10024">
    <property type="entry name" value="SYNAPTOTAGMIN"/>
    <property type="match status" value="1"/>
</dbReference>
<evidence type="ECO:0000313" key="4">
    <source>
        <dbReference type="Proteomes" id="UP000786811"/>
    </source>
</evidence>
<sequence>MFYEEIFGPLSGIVLIVFGIVTILSVLILIVCFSVPKCCGYELLRKRKNEENKTISMSQVEQQHGNIKLGDISYRSWRLGSLYDNESIYRNGESLRESFGSNCAELDSKKTLSSLNFVDSSNQKQTKKVKEFPTELTLSLQFLPTIDEPRSTEGKLIIGIEVALFNLPPKQYNCAIEPYVVVKIVKQSWTKKEKTVLHNFRTRGIRHTVNPVYRETFIIADASPYIMKDWSLSLSVFDHDRYANHTELSTLQIPFKNVNKIFTNPEKHIFNYRMKRSNQEFGNILLAINYLPTAERLSITVVKLRNLNYLPTTNLSTKLNLYVRVLMLHGKTGRKIRKKKTKVLHAMSEGEFNDTLTFALSPYQLDTVQFLLILCNKFWPPLKRWMYVFRSVQSGRCLVSQQMNELPAQFSFP</sequence>
<proteinExistence type="predicted"/>
<keyword evidence="4" id="KW-1185">Reference proteome</keyword>
<keyword evidence="1" id="KW-1133">Transmembrane helix</keyword>
<dbReference type="AlphaFoldDB" id="A0A8J2HN23"/>
<feature type="domain" description="C2" evidence="2">
    <location>
        <begin position="280"/>
        <end position="413"/>
    </location>
</feature>
<dbReference type="SMART" id="SM00239">
    <property type="entry name" value="C2"/>
    <property type="match status" value="2"/>
</dbReference>
<comment type="caution">
    <text evidence="3">The sequence shown here is derived from an EMBL/GenBank/DDBJ whole genome shotgun (WGS) entry which is preliminary data.</text>
</comment>
<dbReference type="SUPFAM" id="SSF49562">
    <property type="entry name" value="C2 domain (Calcium/lipid-binding domain, CaLB)"/>
    <property type="match status" value="2"/>
</dbReference>
<dbReference type="Pfam" id="PF00168">
    <property type="entry name" value="C2"/>
    <property type="match status" value="2"/>
</dbReference>
<dbReference type="EMBL" id="CAJNRD030001123">
    <property type="protein sequence ID" value="CAG5103039.1"/>
    <property type="molecule type" value="Genomic_DNA"/>
</dbReference>
<evidence type="ECO:0000256" key="1">
    <source>
        <dbReference type="SAM" id="Phobius"/>
    </source>
</evidence>
<gene>
    <name evidence="3" type="ORF">HICCMSTLAB_LOCUS11310</name>
</gene>
<dbReference type="PROSITE" id="PS50004">
    <property type="entry name" value="C2"/>
    <property type="match status" value="2"/>
</dbReference>
<dbReference type="OrthoDB" id="67700at2759"/>
<feature type="transmembrane region" description="Helical" evidence="1">
    <location>
        <begin position="12"/>
        <end position="36"/>
    </location>
</feature>
<feature type="domain" description="C2" evidence="2">
    <location>
        <begin position="132"/>
        <end position="268"/>
    </location>
</feature>
<protein>
    <submittedName>
        <fullName evidence="3">Similar to SYT9: Synaptotagmin-9 (Homo sapiens)</fullName>
    </submittedName>
</protein>
<evidence type="ECO:0000313" key="3">
    <source>
        <dbReference type="EMBL" id="CAG5103039.1"/>
    </source>
</evidence>
<organism evidence="3 4">
    <name type="scientific">Cotesia congregata</name>
    <name type="common">Parasitoid wasp</name>
    <name type="synonym">Apanteles congregatus</name>
    <dbReference type="NCBI Taxonomy" id="51543"/>
    <lineage>
        <taxon>Eukaryota</taxon>
        <taxon>Metazoa</taxon>
        <taxon>Ecdysozoa</taxon>
        <taxon>Arthropoda</taxon>
        <taxon>Hexapoda</taxon>
        <taxon>Insecta</taxon>
        <taxon>Pterygota</taxon>
        <taxon>Neoptera</taxon>
        <taxon>Endopterygota</taxon>
        <taxon>Hymenoptera</taxon>
        <taxon>Apocrita</taxon>
        <taxon>Ichneumonoidea</taxon>
        <taxon>Braconidae</taxon>
        <taxon>Microgastrinae</taxon>
        <taxon>Cotesia</taxon>
    </lineage>
</organism>
<evidence type="ECO:0000259" key="2">
    <source>
        <dbReference type="PROSITE" id="PS50004"/>
    </source>
</evidence>
<reference evidence="3" key="1">
    <citation type="submission" date="2021-04" db="EMBL/GenBank/DDBJ databases">
        <authorList>
            <person name="Chebbi M.A.C M."/>
        </authorList>
    </citation>
    <scope>NUCLEOTIDE SEQUENCE</scope>
</reference>